<dbReference type="InterPro" id="IPR012337">
    <property type="entry name" value="RNaseH-like_sf"/>
</dbReference>
<dbReference type="PANTHER" id="PTHR33481:SF1">
    <property type="entry name" value="ENDONUCLEASE_EXONUCLEASE_PHOSPHATASE DOMAIN-CONTAINING PROTEIN-RELATED"/>
    <property type="match status" value="1"/>
</dbReference>
<dbReference type="GO" id="GO:0003676">
    <property type="term" value="F:nucleic acid binding"/>
    <property type="evidence" value="ECO:0007669"/>
    <property type="project" value="InterPro"/>
</dbReference>
<evidence type="ECO:0008006" key="5">
    <source>
        <dbReference type="Google" id="ProtNLM"/>
    </source>
</evidence>
<dbReference type="Pfam" id="PF00078">
    <property type="entry name" value="RVT_1"/>
    <property type="match status" value="1"/>
</dbReference>
<organism evidence="3 4">
    <name type="scientific">Monilinia fructigena</name>
    <dbReference type="NCBI Taxonomy" id="38457"/>
    <lineage>
        <taxon>Eukaryota</taxon>
        <taxon>Fungi</taxon>
        <taxon>Dikarya</taxon>
        <taxon>Ascomycota</taxon>
        <taxon>Pezizomycotina</taxon>
        <taxon>Leotiomycetes</taxon>
        <taxon>Helotiales</taxon>
        <taxon>Sclerotiniaceae</taxon>
        <taxon>Monilinia</taxon>
    </lineage>
</organism>
<keyword evidence="4" id="KW-1185">Reference proteome</keyword>
<protein>
    <recommendedName>
        <fullName evidence="5">Reverse transcriptase domain-containing protein</fullName>
    </recommendedName>
</protein>
<gene>
    <name evidence="3" type="ORF">DID88_000761</name>
</gene>
<dbReference type="OrthoDB" id="3598930at2759"/>
<comment type="caution">
    <text evidence="3">The sequence shown here is derived from an EMBL/GenBank/DDBJ whole genome shotgun (WGS) entry which is preliminary data.</text>
</comment>
<dbReference type="PANTHER" id="PTHR33481">
    <property type="entry name" value="REVERSE TRANSCRIPTASE"/>
    <property type="match status" value="1"/>
</dbReference>
<dbReference type="AlphaFoldDB" id="A0A395IIW2"/>
<evidence type="ECO:0000313" key="4">
    <source>
        <dbReference type="Proteomes" id="UP000249056"/>
    </source>
</evidence>
<dbReference type="InterPro" id="IPR002156">
    <property type="entry name" value="RNaseH_domain"/>
</dbReference>
<dbReference type="InterPro" id="IPR043502">
    <property type="entry name" value="DNA/RNA_pol_sf"/>
</dbReference>
<dbReference type="PROSITE" id="PS50879">
    <property type="entry name" value="RNASE_H_1"/>
    <property type="match status" value="1"/>
</dbReference>
<feature type="domain" description="Reverse transcriptase" evidence="1">
    <location>
        <begin position="1"/>
        <end position="202"/>
    </location>
</feature>
<dbReference type="SUPFAM" id="SSF53098">
    <property type="entry name" value="Ribonuclease H-like"/>
    <property type="match status" value="1"/>
</dbReference>
<dbReference type="Proteomes" id="UP000249056">
    <property type="component" value="Unassembled WGS sequence"/>
</dbReference>
<dbReference type="CDD" id="cd09276">
    <property type="entry name" value="Rnase_HI_RT_non_LTR"/>
    <property type="match status" value="1"/>
</dbReference>
<evidence type="ECO:0000313" key="3">
    <source>
        <dbReference type="EMBL" id="RAL60136.1"/>
    </source>
</evidence>
<sequence>MDLVSAFVHDVECAFARKREVTLVTMDVQGAFDALLPRRLLKRMQDQGWPVPLLKMIRSFLQERKVMVRLEDAYTDESRVQCGTPQGSPLSPVLYMLYLAELLNQDQALRFGYADDIALYRIGNTLEENVTAITQDVRRIEAWGLANKVAFAPEKLEMMHFTRRRHAHAPEAVISPTLTIQPTTSAPGDTKQPALRWLGRRHGSGIAHQAPCQYRAWPPCGLPTESHDHMRNALATLRGRSVVSGTNAAKYRRRPSTRHHERYETAISGPVATGSTTPDPIPPHYTPGCRTDPTQGIDKETAAASFNDWWNALPPNTVTIFSDGSESYDDAGKHVGYGYAIYQGQALVATGKGFRKRLRYLSNADTQRWLCIDSTSVIWCKRANASDTSQWAFLESHRLIDRHAVNIRWSPGHQGITGNEAADSLADAGAKSDIVDPGPTAQPTISGIGSIARSLAHNVTSGWWRKNEPTLSGGVSQMATRLRFEGAYGTQTL</sequence>
<dbReference type="PROSITE" id="PS50878">
    <property type="entry name" value="RT_POL"/>
    <property type="match status" value="1"/>
</dbReference>
<evidence type="ECO:0000259" key="2">
    <source>
        <dbReference type="PROSITE" id="PS50879"/>
    </source>
</evidence>
<accession>A0A395IIW2</accession>
<reference evidence="3 4" key="1">
    <citation type="submission" date="2018-06" db="EMBL/GenBank/DDBJ databases">
        <title>Genome Sequence of the Brown Rot Fungal Pathogen Monilinia fructigena.</title>
        <authorList>
            <person name="Landi L."/>
            <person name="De Miccolis Angelini R.M."/>
            <person name="Pollastro S."/>
            <person name="Abate D."/>
            <person name="Faretra F."/>
            <person name="Romanazzi G."/>
        </authorList>
    </citation>
    <scope>NUCLEOTIDE SEQUENCE [LARGE SCALE GENOMIC DNA]</scope>
    <source>
        <strain evidence="3 4">Mfrg269</strain>
    </source>
</reference>
<dbReference type="InterPro" id="IPR036397">
    <property type="entry name" value="RNaseH_sf"/>
</dbReference>
<dbReference type="SUPFAM" id="SSF56672">
    <property type="entry name" value="DNA/RNA polymerases"/>
    <property type="match status" value="1"/>
</dbReference>
<evidence type="ECO:0000259" key="1">
    <source>
        <dbReference type="PROSITE" id="PS50878"/>
    </source>
</evidence>
<proteinExistence type="predicted"/>
<feature type="domain" description="RNase H type-1" evidence="2">
    <location>
        <begin position="314"/>
        <end position="431"/>
    </location>
</feature>
<dbReference type="EMBL" id="QKRW01000043">
    <property type="protein sequence ID" value="RAL60136.1"/>
    <property type="molecule type" value="Genomic_DNA"/>
</dbReference>
<dbReference type="Gene3D" id="3.30.420.10">
    <property type="entry name" value="Ribonuclease H-like superfamily/Ribonuclease H"/>
    <property type="match status" value="1"/>
</dbReference>
<name>A0A395IIW2_9HELO</name>
<dbReference type="InterPro" id="IPR000477">
    <property type="entry name" value="RT_dom"/>
</dbReference>
<dbReference type="GO" id="GO:0004523">
    <property type="term" value="F:RNA-DNA hybrid ribonuclease activity"/>
    <property type="evidence" value="ECO:0007669"/>
    <property type="project" value="InterPro"/>
</dbReference>